<evidence type="ECO:0000256" key="1">
    <source>
        <dbReference type="ARBA" id="ARBA00022801"/>
    </source>
</evidence>
<keyword evidence="4" id="KW-1185">Reference proteome</keyword>
<dbReference type="Pfam" id="PF14559">
    <property type="entry name" value="TPR_19"/>
    <property type="match status" value="1"/>
</dbReference>
<reference evidence="3 4" key="1">
    <citation type="submission" date="2021-03" db="EMBL/GenBank/DDBJ databases">
        <title>Genomic and phenotypic characterization of Chloracidobacterium isolates provides evidence for multiple species.</title>
        <authorList>
            <person name="Saini M.K."/>
            <person name="Costas A.M.G."/>
            <person name="Tank M."/>
            <person name="Bryant D.A."/>
        </authorList>
    </citation>
    <scope>NUCLEOTIDE SEQUENCE [LARGE SCALE GENOMIC DNA]</scope>
    <source>
        <strain evidence="3 4">N</strain>
    </source>
</reference>
<gene>
    <name evidence="3" type="ORF">J8C05_07075</name>
</gene>
<dbReference type="PROSITE" id="PS00141">
    <property type="entry name" value="ASP_PROTEASE"/>
    <property type="match status" value="2"/>
</dbReference>
<dbReference type="Pfam" id="PF13650">
    <property type="entry name" value="Asp_protease_2"/>
    <property type="match status" value="2"/>
</dbReference>
<dbReference type="InterPro" id="IPR034122">
    <property type="entry name" value="Retropepsin-like_bacterial"/>
</dbReference>
<evidence type="ECO:0000313" key="3">
    <source>
        <dbReference type="EMBL" id="QUV93142.1"/>
    </source>
</evidence>
<dbReference type="SUPFAM" id="SSF48452">
    <property type="entry name" value="TPR-like"/>
    <property type="match status" value="1"/>
</dbReference>
<dbReference type="SUPFAM" id="SSF50630">
    <property type="entry name" value="Acid proteases"/>
    <property type="match status" value="2"/>
</dbReference>
<proteinExistence type="predicted"/>
<protein>
    <submittedName>
        <fullName evidence="3">Aspartyl protease family protein</fullName>
    </submittedName>
</protein>
<dbReference type="PROSITE" id="PS50175">
    <property type="entry name" value="ASP_PROT_RETROV"/>
    <property type="match status" value="1"/>
</dbReference>
<dbReference type="InterPro" id="IPR001969">
    <property type="entry name" value="Aspartic_peptidase_AS"/>
</dbReference>
<dbReference type="InterPro" id="IPR001995">
    <property type="entry name" value="Peptidase_A2_cat"/>
</dbReference>
<dbReference type="Gene3D" id="2.40.70.10">
    <property type="entry name" value="Acid Proteases"/>
    <property type="match status" value="2"/>
</dbReference>
<keyword evidence="3" id="KW-0645">Protease</keyword>
<dbReference type="Proteomes" id="UP000677668">
    <property type="component" value="Chromosome 1"/>
</dbReference>
<dbReference type="RefSeq" id="WP_211421552.1">
    <property type="nucleotide sequence ID" value="NZ_CP072642.1"/>
</dbReference>
<organism evidence="3 4">
    <name type="scientific">Chloracidobacterium sp. N</name>
    <dbReference type="NCBI Taxonomy" id="2821540"/>
    <lineage>
        <taxon>Bacteria</taxon>
        <taxon>Pseudomonadati</taxon>
        <taxon>Acidobacteriota</taxon>
        <taxon>Terriglobia</taxon>
        <taxon>Terriglobales</taxon>
        <taxon>Acidobacteriaceae</taxon>
        <taxon>Chloracidobacterium</taxon>
        <taxon>Chloracidobacterium aggregatum</taxon>
    </lineage>
</organism>
<keyword evidence="1" id="KW-0378">Hydrolase</keyword>
<sequence>MGSLLRATRLWRPMAFESLVRWTTVLCLTFCVTHWGTVTWAAPSVLGGDEASEARRQAANLVKQGRKLARNGDFEAAEAVYRQALALDTELAPARCGLAWLLIKTRHHAEAYDVVRPLLAPLSKHDEALAISGVALLRSGYFRDGFEALKQALALKRNNAIAMAGIAELACYENQLPMAAQLIMAAISESPEEPDYHLLAARIASRLENFHFAADSLRNFLRLAPRTDSERRERIEGVIRFYTYLGTSRINVVQERADALIPFELHGRRPHISVRINGKGPFNFVLDTGASSCVLSNEAAAKLGIRPVAAGGQARAVGGSGTFPIVYGVLKSLELGPIKIETVPVYLRDIQSLNSHGAKVDGFLGLSTLADFVLTLDYSQRTLGLRYAPRDAAPKSQPAPAGDGATRLPFRLTESGLISVETQLDDGHILNFILDSGASASVVDQSVVERHNWQSKILPDQCVRIVGAAGSSEKVPVLAIGAMRIYDLVRPDLRLPVIDMRRLNESSGFEQSGILGGDFLSHCRIEIDFRQQQIAFTPAPNGIVRRQIEVQPTASGTEPTR</sequence>
<dbReference type="CDD" id="cd05483">
    <property type="entry name" value="retropepsin_like_bacteria"/>
    <property type="match status" value="2"/>
</dbReference>
<evidence type="ECO:0000313" key="4">
    <source>
        <dbReference type="Proteomes" id="UP000677668"/>
    </source>
</evidence>
<dbReference type="GO" id="GO:0006508">
    <property type="term" value="P:proteolysis"/>
    <property type="evidence" value="ECO:0007669"/>
    <property type="project" value="UniProtKB-KW"/>
</dbReference>
<dbReference type="InterPro" id="IPR011990">
    <property type="entry name" value="TPR-like_helical_dom_sf"/>
</dbReference>
<dbReference type="InterPro" id="IPR021109">
    <property type="entry name" value="Peptidase_aspartic_dom_sf"/>
</dbReference>
<name>A0ABX8AZ87_9BACT</name>
<dbReference type="Gene3D" id="1.25.40.10">
    <property type="entry name" value="Tetratricopeptide repeat domain"/>
    <property type="match status" value="2"/>
</dbReference>
<dbReference type="GO" id="GO:0008233">
    <property type="term" value="F:peptidase activity"/>
    <property type="evidence" value="ECO:0007669"/>
    <property type="project" value="UniProtKB-KW"/>
</dbReference>
<accession>A0ABX8AZ87</accession>
<feature type="domain" description="Peptidase A2" evidence="2">
    <location>
        <begin position="430"/>
        <end position="473"/>
    </location>
</feature>
<evidence type="ECO:0000259" key="2">
    <source>
        <dbReference type="PROSITE" id="PS50175"/>
    </source>
</evidence>
<dbReference type="EMBL" id="CP072642">
    <property type="protein sequence ID" value="QUV93142.1"/>
    <property type="molecule type" value="Genomic_DNA"/>
</dbReference>